<evidence type="ECO:0000256" key="5">
    <source>
        <dbReference type="ARBA" id="ARBA00022705"/>
    </source>
</evidence>
<protein>
    <recommendedName>
        <fullName evidence="2">DNA polymerase III subunit alpha</fullName>
        <ecNumber evidence="1">2.7.7.7</ecNumber>
    </recommendedName>
</protein>
<evidence type="ECO:0000256" key="7">
    <source>
        <dbReference type="ARBA" id="ARBA00049244"/>
    </source>
</evidence>
<evidence type="ECO:0000313" key="10">
    <source>
        <dbReference type="Proteomes" id="UP001139414"/>
    </source>
</evidence>
<dbReference type="InterPro" id="IPR004013">
    <property type="entry name" value="PHP_dom"/>
</dbReference>
<name>A0A9X1RUT4_9FLAO</name>
<keyword evidence="4 9" id="KW-0548">Nucleotidyltransferase</keyword>
<dbReference type="PANTHER" id="PTHR32294:SF0">
    <property type="entry name" value="DNA POLYMERASE III SUBUNIT ALPHA"/>
    <property type="match status" value="1"/>
</dbReference>
<reference evidence="9" key="1">
    <citation type="submission" date="2021-10" db="EMBL/GenBank/DDBJ databases">
        <title>Gramella sp. ASW11-100T, isolated from marine sediment.</title>
        <authorList>
            <person name="Xia C."/>
        </authorList>
    </citation>
    <scope>NUCLEOTIDE SEQUENCE</scope>
    <source>
        <strain evidence="9">ASW11-100</strain>
    </source>
</reference>
<dbReference type="PANTHER" id="PTHR32294">
    <property type="entry name" value="DNA POLYMERASE III SUBUNIT ALPHA"/>
    <property type="match status" value="1"/>
</dbReference>
<sequence length="991" mass="113988">MYLNCHTYYSLNYGTFSEINLLELAHSLGLDALALTDINNTSACLNFVRKARDYKIKPVLGIDFRNGADQQYVGLAKNNEGFQQLNEFLSHFLHEQKPIPSCAPALSEVFIIYPFEKVLQLEKTSFKENEFIGISIEELRKIRFTKYIDEKEKIVLLQPVSLRNKRDYNTHRLLRAIGLNTLLSKLPASEEASIKDMMSPLADLWKAFEGFEFILENTKKLLDQCSIEFDFGNERSSQNKQGFLKNAEEDFELLQQLCKKGLPKRYTELTPEIHQRLEKELKVIKEMNFVAYFLINHDIVEYARRNNYPHVGRGSGANSIVAYIIGITDVDPIELDLYFERFINPYRVSPPDFDIDFSTWERDDVTAYIFKKYDNVALLATYNTFKYKSALRELGKVFGMPKEEIDKLTQGHLSNLDSIASLVLKYAGWIKDFPNHLSVHSAGVLILEKPIHYYSATFFPPKGFPTVQFDMIIAEDVGIFKFDILGQRGLAKIKEAIQIIRSNQPHASLLDIRDVEAMKKDAKLNRLLREGKATGVYYVESPAMRGLMTKLKTSSYLELVAASSVIRPGVSSSGMKNEFIKRTRDPRERKKANPALWKIMPETYGIMVYQEDVLKVAHLFAGLDLGEADVLRRGMSGKFRSRAEFQAVEDKYFQNCKERGYSDHLAREIWEQIRSFAGYAFAKGHSASYAVESYQSLYLKCYFPLEFMVAVLNNGGGFYDTETYVHEARMFGAKIEPPCINNSDHPNLIIGKTIYLGLGYLKSLESLVIQRILNERQLHGPYTSFDDFIDRVAISLEQLTILIRIEAFRFTVISKKELMWQAVFKTRSSKVSTHQDQLFKPEHKKFSIPNLPSNEIENAYDQIELIGFPLSGYFNLMDGDISSRIRATDFPHLKGQTILIFGALVHTRLNKTSKGEIMRFTTFFDQQGDFFDCVHFPQAYKKSQVFGKGIYACFGKVTEEYGFFSLEIIWVKKQSLKPDPRYESEYKVRLN</sequence>
<evidence type="ECO:0000256" key="2">
    <source>
        <dbReference type="ARBA" id="ARBA00019114"/>
    </source>
</evidence>
<dbReference type="Proteomes" id="UP001139414">
    <property type="component" value="Unassembled WGS sequence"/>
</dbReference>
<evidence type="ECO:0000256" key="1">
    <source>
        <dbReference type="ARBA" id="ARBA00012417"/>
    </source>
</evidence>
<dbReference type="GO" id="GO:0008408">
    <property type="term" value="F:3'-5' exonuclease activity"/>
    <property type="evidence" value="ECO:0007669"/>
    <property type="project" value="InterPro"/>
</dbReference>
<comment type="caution">
    <text evidence="9">The sequence shown here is derived from an EMBL/GenBank/DDBJ whole genome shotgun (WGS) entry which is preliminary data.</text>
</comment>
<dbReference type="Pfam" id="PF02811">
    <property type="entry name" value="PHP"/>
    <property type="match status" value="1"/>
</dbReference>
<evidence type="ECO:0000256" key="6">
    <source>
        <dbReference type="ARBA" id="ARBA00022932"/>
    </source>
</evidence>
<dbReference type="RefSeq" id="WP_229336927.1">
    <property type="nucleotide sequence ID" value="NZ_JAJBZG010000001.1"/>
</dbReference>
<dbReference type="Pfam" id="PF17657">
    <property type="entry name" value="DNA_pol3_finger"/>
    <property type="match status" value="1"/>
</dbReference>
<proteinExistence type="predicted"/>
<evidence type="ECO:0000256" key="3">
    <source>
        <dbReference type="ARBA" id="ARBA00022679"/>
    </source>
</evidence>
<dbReference type="AlphaFoldDB" id="A0A9X1RUT4"/>
<dbReference type="InterPro" id="IPR003141">
    <property type="entry name" value="Pol/His_phosphatase_N"/>
</dbReference>
<dbReference type="InterPro" id="IPR016195">
    <property type="entry name" value="Pol/histidinol_Pase-like"/>
</dbReference>
<dbReference type="Gene3D" id="1.10.150.870">
    <property type="match status" value="1"/>
</dbReference>
<organism evidence="9 10">
    <name type="scientific">Christiangramia sediminis</name>
    <dbReference type="NCBI Taxonomy" id="2881336"/>
    <lineage>
        <taxon>Bacteria</taxon>
        <taxon>Pseudomonadati</taxon>
        <taxon>Bacteroidota</taxon>
        <taxon>Flavobacteriia</taxon>
        <taxon>Flavobacteriales</taxon>
        <taxon>Flavobacteriaceae</taxon>
        <taxon>Christiangramia</taxon>
    </lineage>
</organism>
<evidence type="ECO:0000256" key="4">
    <source>
        <dbReference type="ARBA" id="ARBA00022695"/>
    </source>
</evidence>
<dbReference type="Pfam" id="PF14579">
    <property type="entry name" value="HHH_6"/>
    <property type="match status" value="1"/>
</dbReference>
<dbReference type="InterPro" id="IPR029460">
    <property type="entry name" value="DNAPol_HHH"/>
</dbReference>
<dbReference type="EC" id="2.7.7.7" evidence="1"/>
<feature type="domain" description="Polymerase/histidinol phosphatase N-terminal" evidence="8">
    <location>
        <begin position="1"/>
        <end position="68"/>
    </location>
</feature>
<dbReference type="GO" id="GO:0003887">
    <property type="term" value="F:DNA-directed DNA polymerase activity"/>
    <property type="evidence" value="ECO:0007669"/>
    <property type="project" value="UniProtKB-KW"/>
</dbReference>
<dbReference type="EMBL" id="JAJBZG010000001">
    <property type="protein sequence ID" value="MCB7479689.1"/>
    <property type="molecule type" value="Genomic_DNA"/>
</dbReference>
<dbReference type="SUPFAM" id="SSF89550">
    <property type="entry name" value="PHP domain-like"/>
    <property type="match status" value="1"/>
</dbReference>
<evidence type="ECO:0000313" key="9">
    <source>
        <dbReference type="EMBL" id="MCB7479689.1"/>
    </source>
</evidence>
<comment type="catalytic activity">
    <reaction evidence="7">
        <text>DNA(n) + a 2'-deoxyribonucleoside 5'-triphosphate = DNA(n+1) + diphosphate</text>
        <dbReference type="Rhea" id="RHEA:22508"/>
        <dbReference type="Rhea" id="RHEA-COMP:17339"/>
        <dbReference type="Rhea" id="RHEA-COMP:17340"/>
        <dbReference type="ChEBI" id="CHEBI:33019"/>
        <dbReference type="ChEBI" id="CHEBI:61560"/>
        <dbReference type="ChEBI" id="CHEBI:173112"/>
        <dbReference type="EC" id="2.7.7.7"/>
    </reaction>
</comment>
<keyword evidence="3 9" id="KW-0808">Transferase</keyword>
<dbReference type="InterPro" id="IPR004805">
    <property type="entry name" value="DnaE2/DnaE/PolC"/>
</dbReference>
<keyword evidence="6" id="KW-0239">DNA-directed DNA polymerase</keyword>
<evidence type="ECO:0000259" key="8">
    <source>
        <dbReference type="SMART" id="SM00481"/>
    </source>
</evidence>
<dbReference type="Gene3D" id="3.20.20.140">
    <property type="entry name" value="Metal-dependent hydrolases"/>
    <property type="match status" value="1"/>
</dbReference>
<keyword evidence="10" id="KW-1185">Reference proteome</keyword>
<keyword evidence="5" id="KW-0235">DNA replication</keyword>
<dbReference type="InterPro" id="IPR040982">
    <property type="entry name" value="DNA_pol3_finger"/>
</dbReference>
<dbReference type="NCBIfam" id="TIGR00594">
    <property type="entry name" value="polc"/>
    <property type="match status" value="1"/>
</dbReference>
<dbReference type="Pfam" id="PF07733">
    <property type="entry name" value="DNA_pol3_alpha"/>
    <property type="match status" value="1"/>
</dbReference>
<dbReference type="SMART" id="SM00481">
    <property type="entry name" value="POLIIIAc"/>
    <property type="match status" value="1"/>
</dbReference>
<gene>
    <name evidence="9" type="primary">dnaE</name>
    <name evidence="9" type="ORF">LGQ90_00295</name>
</gene>
<dbReference type="InterPro" id="IPR011708">
    <property type="entry name" value="DNA_pol3_alpha_NTPase_dom"/>
</dbReference>
<accession>A0A9X1RUT4</accession>
<dbReference type="GO" id="GO:0006260">
    <property type="term" value="P:DNA replication"/>
    <property type="evidence" value="ECO:0007669"/>
    <property type="project" value="UniProtKB-KW"/>
</dbReference>